<reference evidence="1" key="2">
    <citation type="submission" date="2020-11" db="EMBL/GenBank/DDBJ databases">
        <authorList>
            <person name="McCartney M.A."/>
            <person name="Auch B."/>
            <person name="Kono T."/>
            <person name="Mallez S."/>
            <person name="Becker A."/>
            <person name="Gohl D.M."/>
            <person name="Silverstein K.A.T."/>
            <person name="Koren S."/>
            <person name="Bechman K.B."/>
            <person name="Herman A."/>
            <person name="Abrahante J.E."/>
            <person name="Garbe J."/>
        </authorList>
    </citation>
    <scope>NUCLEOTIDE SEQUENCE</scope>
    <source>
        <strain evidence="1">Duluth1</strain>
        <tissue evidence="1">Whole animal</tissue>
    </source>
</reference>
<dbReference type="EMBL" id="JAIWYP010000009">
    <property type="protein sequence ID" value="KAH3773088.1"/>
    <property type="molecule type" value="Genomic_DNA"/>
</dbReference>
<protein>
    <submittedName>
        <fullName evidence="1">Uncharacterized protein</fullName>
    </submittedName>
</protein>
<sequence>MLNKYFASQCSLDENNHALPSMHHANANTLQSIHITQEEVIDWIKCLKIGKASGPDGIDNRILKETIYQ</sequence>
<evidence type="ECO:0000313" key="1">
    <source>
        <dbReference type="EMBL" id="KAH3773088.1"/>
    </source>
</evidence>
<accession>A0A9D4IIK6</accession>
<evidence type="ECO:0000313" key="2">
    <source>
        <dbReference type="Proteomes" id="UP000828390"/>
    </source>
</evidence>
<name>A0A9D4IIK6_DREPO</name>
<reference evidence="1" key="1">
    <citation type="journal article" date="2019" name="bioRxiv">
        <title>The Genome of the Zebra Mussel, Dreissena polymorpha: A Resource for Invasive Species Research.</title>
        <authorList>
            <person name="McCartney M.A."/>
            <person name="Auch B."/>
            <person name="Kono T."/>
            <person name="Mallez S."/>
            <person name="Zhang Y."/>
            <person name="Obille A."/>
            <person name="Becker A."/>
            <person name="Abrahante J.E."/>
            <person name="Garbe J."/>
            <person name="Badalamenti J.P."/>
            <person name="Herman A."/>
            <person name="Mangelson H."/>
            <person name="Liachko I."/>
            <person name="Sullivan S."/>
            <person name="Sone E.D."/>
            <person name="Koren S."/>
            <person name="Silverstein K.A.T."/>
            <person name="Beckman K.B."/>
            <person name="Gohl D.M."/>
        </authorList>
    </citation>
    <scope>NUCLEOTIDE SEQUENCE</scope>
    <source>
        <strain evidence="1">Duluth1</strain>
        <tissue evidence="1">Whole animal</tissue>
    </source>
</reference>
<organism evidence="1 2">
    <name type="scientific">Dreissena polymorpha</name>
    <name type="common">Zebra mussel</name>
    <name type="synonym">Mytilus polymorpha</name>
    <dbReference type="NCBI Taxonomy" id="45954"/>
    <lineage>
        <taxon>Eukaryota</taxon>
        <taxon>Metazoa</taxon>
        <taxon>Spiralia</taxon>
        <taxon>Lophotrochozoa</taxon>
        <taxon>Mollusca</taxon>
        <taxon>Bivalvia</taxon>
        <taxon>Autobranchia</taxon>
        <taxon>Heteroconchia</taxon>
        <taxon>Euheterodonta</taxon>
        <taxon>Imparidentia</taxon>
        <taxon>Neoheterodontei</taxon>
        <taxon>Myida</taxon>
        <taxon>Dreissenoidea</taxon>
        <taxon>Dreissenidae</taxon>
        <taxon>Dreissena</taxon>
    </lineage>
</organism>
<proteinExistence type="predicted"/>
<comment type="caution">
    <text evidence="1">The sequence shown here is derived from an EMBL/GenBank/DDBJ whole genome shotgun (WGS) entry which is preliminary data.</text>
</comment>
<keyword evidence="2" id="KW-1185">Reference proteome</keyword>
<dbReference type="AlphaFoldDB" id="A0A9D4IIK6"/>
<gene>
    <name evidence="1" type="ORF">DPMN_174439</name>
</gene>
<dbReference type="Proteomes" id="UP000828390">
    <property type="component" value="Unassembled WGS sequence"/>
</dbReference>